<evidence type="ECO:0000259" key="1">
    <source>
        <dbReference type="Pfam" id="PF13718"/>
    </source>
</evidence>
<dbReference type="PANTHER" id="PTHR10925:SF5">
    <property type="entry name" value="RNA CYTIDINE ACETYLTRANSFERASE"/>
    <property type="match status" value="1"/>
</dbReference>
<dbReference type="InterPro" id="IPR027992">
    <property type="entry name" value="tRNA_bind_dom"/>
</dbReference>
<dbReference type="GO" id="GO:0005730">
    <property type="term" value="C:nucleolus"/>
    <property type="evidence" value="ECO:0007669"/>
    <property type="project" value="TreeGrafter"/>
</dbReference>
<dbReference type="EMBL" id="JANBPY010004423">
    <property type="protein sequence ID" value="KAJ1948139.1"/>
    <property type="molecule type" value="Genomic_DNA"/>
</dbReference>
<accession>A0A9W8E366</accession>
<dbReference type="GO" id="GO:0030686">
    <property type="term" value="C:90S preribosome"/>
    <property type="evidence" value="ECO:0007669"/>
    <property type="project" value="TreeGrafter"/>
</dbReference>
<dbReference type="OrthoDB" id="10067491at2759"/>
<evidence type="ECO:0000259" key="2">
    <source>
        <dbReference type="Pfam" id="PF13725"/>
    </source>
</evidence>
<dbReference type="Pfam" id="PF13718">
    <property type="entry name" value="GNAT_acetyltr_2"/>
    <property type="match status" value="1"/>
</dbReference>
<comment type="caution">
    <text evidence="3">The sequence shown here is derived from an EMBL/GenBank/DDBJ whole genome shotgun (WGS) entry which is preliminary data.</text>
</comment>
<feature type="non-terminal residue" evidence="3">
    <location>
        <position position="326"/>
    </location>
</feature>
<dbReference type="InterPro" id="IPR032672">
    <property type="entry name" value="TmcA/NAT10/Kre33"/>
</dbReference>
<keyword evidence="4" id="KW-1185">Reference proteome</keyword>
<evidence type="ECO:0000313" key="3">
    <source>
        <dbReference type="EMBL" id="KAJ1948139.1"/>
    </source>
</evidence>
<protein>
    <submittedName>
        <fullName evidence="3">N-acetyltransferase 10</fullName>
    </submittedName>
</protein>
<feature type="domain" description="Possible tRNA binding" evidence="2">
    <location>
        <begin position="140"/>
        <end position="323"/>
    </location>
</feature>
<sequence>MGYGARALEQLRGFYSGEFHSLSESDNPDVDDTAAESLSRLTDAELENTSLQTDQIQVRDPRKMPPLLLQLSEKRAPRLHYLGVSYGVTASLYKFWKRSGFVPVYLRQTPNELTGEHTCVMLHALPVDEQAQSVVVDPTWLSAFAEDFHRRFLHLLSYQFRQFTSVTALGIMEAARNVKQIASSENEPHRLDTPIRYRPDLYRILSPFDLKRLESFSNSLLDYHVVMDLFPLLADLYFNGRLLDFSSHSRDAKGQRRSAGPLTLSSIQSGLFLAIGLQHKSVDEIEAELNLPNSQILGMLVKISKKIYASFKYIMNEEVDDETVAV</sequence>
<dbReference type="GO" id="GO:1990883">
    <property type="term" value="F:18S rRNA cytidine N-acetyltransferase activity"/>
    <property type="evidence" value="ECO:0007669"/>
    <property type="project" value="TreeGrafter"/>
</dbReference>
<name>A0A9W8E366_9FUNG</name>
<gene>
    <name evidence="3" type="primary">NAT10_3</name>
    <name evidence="3" type="ORF">IWQ62_006937</name>
</gene>
<dbReference type="PANTHER" id="PTHR10925">
    <property type="entry name" value="N-ACETYLTRANSFERASE 10"/>
    <property type="match status" value="1"/>
</dbReference>
<evidence type="ECO:0000313" key="4">
    <source>
        <dbReference type="Proteomes" id="UP001150925"/>
    </source>
</evidence>
<reference evidence="3" key="1">
    <citation type="submission" date="2022-07" db="EMBL/GenBank/DDBJ databases">
        <title>Phylogenomic reconstructions and comparative analyses of Kickxellomycotina fungi.</title>
        <authorList>
            <person name="Reynolds N.K."/>
            <person name="Stajich J.E."/>
            <person name="Barry K."/>
            <person name="Grigoriev I.V."/>
            <person name="Crous P."/>
            <person name="Smith M.E."/>
        </authorList>
    </citation>
    <scope>NUCLEOTIDE SEQUENCE</scope>
    <source>
        <strain evidence="3">RSA 1196</strain>
    </source>
</reference>
<proteinExistence type="predicted"/>
<dbReference type="GO" id="GO:1904812">
    <property type="term" value="P:rRNA acetylation involved in maturation of SSU-rRNA"/>
    <property type="evidence" value="ECO:0007669"/>
    <property type="project" value="TreeGrafter"/>
</dbReference>
<dbReference type="GO" id="GO:0000049">
    <property type="term" value="F:tRNA binding"/>
    <property type="evidence" value="ECO:0007669"/>
    <property type="project" value="TreeGrafter"/>
</dbReference>
<dbReference type="Proteomes" id="UP001150925">
    <property type="component" value="Unassembled WGS sequence"/>
</dbReference>
<dbReference type="AlphaFoldDB" id="A0A9W8E366"/>
<dbReference type="Gene3D" id="3.40.630.30">
    <property type="match status" value="1"/>
</dbReference>
<feature type="domain" description="N-acetyltransferase" evidence="1">
    <location>
        <begin position="1"/>
        <end position="125"/>
    </location>
</feature>
<organism evidence="3 4">
    <name type="scientific">Dispira parvispora</name>
    <dbReference type="NCBI Taxonomy" id="1520584"/>
    <lineage>
        <taxon>Eukaryota</taxon>
        <taxon>Fungi</taxon>
        <taxon>Fungi incertae sedis</taxon>
        <taxon>Zoopagomycota</taxon>
        <taxon>Kickxellomycotina</taxon>
        <taxon>Dimargaritomycetes</taxon>
        <taxon>Dimargaritales</taxon>
        <taxon>Dimargaritaceae</taxon>
        <taxon>Dispira</taxon>
    </lineage>
</organism>
<dbReference type="Pfam" id="PF13725">
    <property type="entry name" value="tRNA_bind_2"/>
    <property type="match status" value="1"/>
</dbReference>
<dbReference type="InterPro" id="IPR000182">
    <property type="entry name" value="GNAT_dom"/>
</dbReference>